<gene>
    <name evidence="1" type="ORF">DES41_103176</name>
</gene>
<organism evidence="1 2">
    <name type="scientific">Pseudorhodoferax soli</name>
    <dbReference type="NCBI Taxonomy" id="545864"/>
    <lineage>
        <taxon>Bacteria</taxon>
        <taxon>Pseudomonadati</taxon>
        <taxon>Pseudomonadota</taxon>
        <taxon>Betaproteobacteria</taxon>
        <taxon>Burkholderiales</taxon>
        <taxon>Comamonadaceae</taxon>
    </lineage>
</organism>
<reference evidence="1 2" key="1">
    <citation type="submission" date="2018-07" db="EMBL/GenBank/DDBJ databases">
        <title>Genomic Encyclopedia of Type Strains, Phase IV (KMG-IV): sequencing the most valuable type-strain genomes for metagenomic binning, comparative biology and taxonomic classification.</title>
        <authorList>
            <person name="Goeker M."/>
        </authorList>
    </citation>
    <scope>NUCLEOTIDE SEQUENCE [LARGE SCALE GENOMIC DNA]</scope>
    <source>
        <strain evidence="1 2">DSM 21634</strain>
    </source>
</reference>
<dbReference type="AlphaFoldDB" id="A0A368XWW5"/>
<dbReference type="RefSeq" id="WP_170168164.1">
    <property type="nucleotide sequence ID" value="NZ_QPJK01000003.1"/>
</dbReference>
<dbReference type="Proteomes" id="UP000252884">
    <property type="component" value="Unassembled WGS sequence"/>
</dbReference>
<comment type="caution">
    <text evidence="1">The sequence shown here is derived from an EMBL/GenBank/DDBJ whole genome shotgun (WGS) entry which is preliminary data.</text>
</comment>
<name>A0A368XWW5_9BURK</name>
<evidence type="ECO:0000313" key="2">
    <source>
        <dbReference type="Proteomes" id="UP000252884"/>
    </source>
</evidence>
<sequence>MNAYTALTGLVALVLLHAAWRDRARGNPRDTKALTACAAGLGALGAAFGCTL</sequence>
<accession>A0A368XWW5</accession>
<protein>
    <submittedName>
        <fullName evidence="1">Uncharacterized protein</fullName>
    </submittedName>
</protein>
<evidence type="ECO:0000313" key="1">
    <source>
        <dbReference type="EMBL" id="RCW72570.1"/>
    </source>
</evidence>
<proteinExistence type="predicted"/>
<keyword evidence="2" id="KW-1185">Reference proteome</keyword>
<dbReference type="EMBL" id="QPJK01000003">
    <property type="protein sequence ID" value="RCW72570.1"/>
    <property type="molecule type" value="Genomic_DNA"/>
</dbReference>